<proteinExistence type="inferred from homology"/>
<comment type="similarity">
    <text evidence="1">Belongs to the TrbG/VirB9 family.</text>
</comment>
<evidence type="ECO:0000256" key="1">
    <source>
        <dbReference type="ARBA" id="ARBA00006135"/>
    </source>
</evidence>
<dbReference type="InterPro" id="IPR010258">
    <property type="entry name" value="Conjugal_tfr_TrbG/VirB9/CagX"/>
</dbReference>
<feature type="chain" id="PRO_5013231450" evidence="3">
    <location>
        <begin position="22"/>
        <end position="284"/>
    </location>
</feature>
<dbReference type="NCBIfam" id="TIGR02775">
    <property type="entry name" value="TrbG_Ti"/>
    <property type="match status" value="1"/>
</dbReference>
<dbReference type="InterPro" id="IPR033645">
    <property type="entry name" value="VirB9/CagX/TrbG_C"/>
</dbReference>
<dbReference type="AlphaFoldDB" id="A0A1Y1QUY0"/>
<comment type="caution">
    <text evidence="4">The sequence shown here is derived from an EMBL/GenBank/DDBJ whole genome shotgun (WGS) entry which is preliminary data.</text>
</comment>
<accession>A0A1Y1QUY0</accession>
<reference evidence="4 5" key="1">
    <citation type="submission" date="2017-01" db="EMBL/GenBank/DDBJ databases">
        <title>Novel large sulfur bacteria in the metagenomes of groundwater-fed chemosynthetic microbial mats in the Lake Huron basin.</title>
        <authorList>
            <person name="Sharrar A.M."/>
            <person name="Flood B.E."/>
            <person name="Bailey J.V."/>
            <person name="Jones D.S."/>
            <person name="Biddanda B."/>
            <person name="Ruberg S.A."/>
            <person name="Marcus D.N."/>
            <person name="Dick G.J."/>
        </authorList>
    </citation>
    <scope>NUCLEOTIDE SEQUENCE [LARGE SCALE GENOMIC DNA]</scope>
    <source>
        <strain evidence="4">A8</strain>
    </source>
</reference>
<gene>
    <name evidence="4" type="ORF">BWK73_10510</name>
</gene>
<evidence type="ECO:0000256" key="2">
    <source>
        <dbReference type="ARBA" id="ARBA00022729"/>
    </source>
</evidence>
<dbReference type="Gene3D" id="2.60.40.2500">
    <property type="match status" value="1"/>
</dbReference>
<dbReference type="CDD" id="cd06911">
    <property type="entry name" value="VirB9_CagX_TrbG"/>
    <property type="match status" value="1"/>
</dbReference>
<dbReference type="Proteomes" id="UP000192491">
    <property type="component" value="Unassembled WGS sequence"/>
</dbReference>
<organism evidence="4 5">
    <name type="scientific">Thiothrix lacustris</name>
    <dbReference type="NCBI Taxonomy" id="525917"/>
    <lineage>
        <taxon>Bacteria</taxon>
        <taxon>Pseudomonadati</taxon>
        <taxon>Pseudomonadota</taxon>
        <taxon>Gammaproteobacteria</taxon>
        <taxon>Thiotrichales</taxon>
        <taxon>Thiotrichaceae</taxon>
        <taxon>Thiothrix</taxon>
    </lineage>
</organism>
<name>A0A1Y1QUY0_9GAMM</name>
<keyword evidence="2 3" id="KW-0732">Signal</keyword>
<dbReference type="Pfam" id="PF03524">
    <property type="entry name" value="CagX"/>
    <property type="match status" value="1"/>
</dbReference>
<protein>
    <submittedName>
        <fullName evidence="4">P-type conjugative transfer protein TrbG</fullName>
    </submittedName>
</protein>
<dbReference type="EMBL" id="MTEJ01000035">
    <property type="protein sequence ID" value="OQX14082.1"/>
    <property type="molecule type" value="Genomic_DNA"/>
</dbReference>
<feature type="signal peptide" evidence="3">
    <location>
        <begin position="1"/>
        <end position="21"/>
    </location>
</feature>
<evidence type="ECO:0000313" key="4">
    <source>
        <dbReference type="EMBL" id="OQX14082.1"/>
    </source>
</evidence>
<dbReference type="InterPro" id="IPR014142">
    <property type="entry name" value="TrbG_Ti"/>
</dbReference>
<dbReference type="InterPro" id="IPR038161">
    <property type="entry name" value="VirB9/CagX/TrbG_C_sf"/>
</dbReference>
<evidence type="ECO:0000313" key="5">
    <source>
        <dbReference type="Proteomes" id="UP000192491"/>
    </source>
</evidence>
<sequence>MRVKQTLMGLALLASSAVAMGAAPNDLGIFFPDVALDGRDREAVSVAAEWMQGERYPFLDGQKTMYLYGGGQATLVCAPLRLCLIELQAGEKVQPNGIQLGDSARWQATPVVGSDMTTSVVMKPVQVGLDTNIALITDQRTYHVRLISRAADYMPVIGWTYPDEQKAAWDAYYKQVATTTEKNTLPTGENIAGMDFRYRIEGCETCGWRPLRVYNNGVQTVIDLPSLQGKEAPALLVLDSSGQEALVNYRVAGSRYLVDQVFSEAVLVIGIGDKQERVTIRRGG</sequence>
<evidence type="ECO:0000256" key="3">
    <source>
        <dbReference type="SAM" id="SignalP"/>
    </source>
</evidence>